<dbReference type="Proteomes" id="UP000291116">
    <property type="component" value="Unassembled WGS sequence"/>
</dbReference>
<protein>
    <recommendedName>
        <fullName evidence="5">RxLR effector protein</fullName>
    </recommendedName>
</protein>
<dbReference type="AlphaFoldDB" id="A0A448ZG25"/>
<evidence type="ECO:0000256" key="1">
    <source>
        <dbReference type="SAM" id="MobiDB-lite"/>
    </source>
</evidence>
<name>A0A448ZG25_9STRA</name>
<sequence length="182" mass="20137">MMNRKNIVALLALACIQDSVNADFRGSKIGANPNPNNTIKLSPKVGAKAERARQRQLMTITFPMKTNRPTMRPMKTSRPTFPNDGGKASGKAAPPNMMNNMMMNDMMNNMMMNDMMNNMMMNDMMNNMMMSMNMMGMMMNTPAPSAVPSAVPSQFPTPEGSDETSQEDSQEDSNEDTEQTTG</sequence>
<proteinExistence type="predicted"/>
<gene>
    <name evidence="3" type="ORF">PSNMU_V1.4_AUG-EV-PASAV3_0079090</name>
</gene>
<feature type="signal peptide" evidence="2">
    <location>
        <begin position="1"/>
        <end position="22"/>
    </location>
</feature>
<accession>A0A448ZG25</accession>
<evidence type="ECO:0008006" key="5">
    <source>
        <dbReference type="Google" id="ProtNLM"/>
    </source>
</evidence>
<feature type="region of interest" description="Disordered" evidence="1">
    <location>
        <begin position="144"/>
        <end position="182"/>
    </location>
</feature>
<feature type="compositionally biased region" description="Low complexity" evidence="1">
    <location>
        <begin position="144"/>
        <end position="153"/>
    </location>
</feature>
<organism evidence="3 4">
    <name type="scientific">Pseudo-nitzschia multistriata</name>
    <dbReference type="NCBI Taxonomy" id="183589"/>
    <lineage>
        <taxon>Eukaryota</taxon>
        <taxon>Sar</taxon>
        <taxon>Stramenopiles</taxon>
        <taxon>Ochrophyta</taxon>
        <taxon>Bacillariophyta</taxon>
        <taxon>Bacillariophyceae</taxon>
        <taxon>Bacillariophycidae</taxon>
        <taxon>Bacillariales</taxon>
        <taxon>Bacillariaceae</taxon>
        <taxon>Pseudo-nitzschia</taxon>
    </lineage>
</organism>
<evidence type="ECO:0000313" key="4">
    <source>
        <dbReference type="Proteomes" id="UP000291116"/>
    </source>
</evidence>
<feature type="compositionally biased region" description="Acidic residues" evidence="1">
    <location>
        <begin position="160"/>
        <end position="182"/>
    </location>
</feature>
<keyword evidence="2" id="KW-0732">Signal</keyword>
<evidence type="ECO:0000256" key="2">
    <source>
        <dbReference type="SAM" id="SignalP"/>
    </source>
</evidence>
<feature type="region of interest" description="Disordered" evidence="1">
    <location>
        <begin position="66"/>
        <end position="96"/>
    </location>
</feature>
<feature type="chain" id="PRO_5019226990" description="RxLR effector protein" evidence="2">
    <location>
        <begin position="23"/>
        <end position="182"/>
    </location>
</feature>
<keyword evidence="4" id="KW-1185">Reference proteome</keyword>
<evidence type="ECO:0000313" key="3">
    <source>
        <dbReference type="EMBL" id="VEU40997.1"/>
    </source>
</evidence>
<dbReference type="EMBL" id="CAACVS010000324">
    <property type="protein sequence ID" value="VEU40997.1"/>
    <property type="molecule type" value="Genomic_DNA"/>
</dbReference>
<reference evidence="3 4" key="1">
    <citation type="submission" date="2019-01" db="EMBL/GenBank/DDBJ databases">
        <authorList>
            <person name="Ferrante I. M."/>
        </authorList>
    </citation>
    <scope>NUCLEOTIDE SEQUENCE [LARGE SCALE GENOMIC DNA]</scope>
    <source>
        <strain evidence="3 4">B856</strain>
    </source>
</reference>